<feature type="compositionally biased region" description="Low complexity" evidence="1">
    <location>
        <begin position="95"/>
        <end position="105"/>
    </location>
</feature>
<proteinExistence type="predicted"/>
<dbReference type="Proteomes" id="UP000696485">
    <property type="component" value="Unassembled WGS sequence"/>
</dbReference>
<reference evidence="2" key="1">
    <citation type="journal article" date="2020" name="Fungal Divers.">
        <title>Resolving the Mortierellaceae phylogeny through synthesis of multi-gene phylogenetics and phylogenomics.</title>
        <authorList>
            <person name="Vandepol N."/>
            <person name="Liber J."/>
            <person name="Desiro A."/>
            <person name="Na H."/>
            <person name="Kennedy M."/>
            <person name="Barry K."/>
            <person name="Grigoriev I.V."/>
            <person name="Miller A.N."/>
            <person name="O'Donnell K."/>
            <person name="Stajich J.E."/>
            <person name="Bonito G."/>
        </authorList>
    </citation>
    <scope>NUCLEOTIDE SEQUENCE</scope>
    <source>
        <strain evidence="2">NVP1</strain>
    </source>
</reference>
<gene>
    <name evidence="2" type="ORF">BG006_003495</name>
</gene>
<feature type="region of interest" description="Disordered" evidence="1">
    <location>
        <begin position="351"/>
        <end position="372"/>
    </location>
</feature>
<dbReference type="AlphaFoldDB" id="A0A9P5SPM8"/>
<feature type="region of interest" description="Disordered" evidence="1">
    <location>
        <begin position="89"/>
        <end position="108"/>
    </location>
</feature>
<protein>
    <submittedName>
        <fullName evidence="2">Uncharacterized protein</fullName>
    </submittedName>
</protein>
<evidence type="ECO:0000313" key="2">
    <source>
        <dbReference type="EMBL" id="KAF9333516.1"/>
    </source>
</evidence>
<keyword evidence="3" id="KW-1185">Reference proteome</keyword>
<name>A0A9P5SPM8_9FUNG</name>
<dbReference type="EMBL" id="JAAAUY010000198">
    <property type="protein sequence ID" value="KAF9333516.1"/>
    <property type="molecule type" value="Genomic_DNA"/>
</dbReference>
<feature type="compositionally biased region" description="Polar residues" evidence="1">
    <location>
        <begin position="358"/>
        <end position="369"/>
    </location>
</feature>
<evidence type="ECO:0000256" key="1">
    <source>
        <dbReference type="SAM" id="MobiDB-lite"/>
    </source>
</evidence>
<organism evidence="2 3">
    <name type="scientific">Podila minutissima</name>
    <dbReference type="NCBI Taxonomy" id="64525"/>
    <lineage>
        <taxon>Eukaryota</taxon>
        <taxon>Fungi</taxon>
        <taxon>Fungi incertae sedis</taxon>
        <taxon>Mucoromycota</taxon>
        <taxon>Mortierellomycotina</taxon>
        <taxon>Mortierellomycetes</taxon>
        <taxon>Mortierellales</taxon>
        <taxon>Mortierellaceae</taxon>
        <taxon>Podila</taxon>
    </lineage>
</organism>
<evidence type="ECO:0000313" key="3">
    <source>
        <dbReference type="Proteomes" id="UP000696485"/>
    </source>
</evidence>
<accession>A0A9P5SPM8</accession>
<sequence>MEDKYQYFNSMGNIVQLPLSTDSSGQPCVYWTDIESCFRGVLRIQDGNIFVPVVRGADGYRLRPHRIKYYPQTLIVVYHDRGCVMTVRERQRHNPSSPQSSTPSTCKKLSELRKKTKVATSEAASTSASSPTATSIATTTKPILSPLAAAIAAMSESSFVPATTAAWPPLLSGFAPVATSEPTVTSNPVVGFKSSSSSLPATKASGVPHVKVTTVQRSDPLTAPTTTPTTTSCTEFGNTGSVVTVAEETTAPETPIIPLADQKFKMPVSPIRGSKEYQFSNIKELAPEIQGPISEDAQDDEVDTTTILPLATADDKDAMGPESLSVQETVSTSFNTTRSIGVFPASALVRSTQESKETTFTPASTQEEPSSPFARLFGLFQ</sequence>
<comment type="caution">
    <text evidence="2">The sequence shown here is derived from an EMBL/GenBank/DDBJ whole genome shotgun (WGS) entry which is preliminary data.</text>
</comment>